<proteinExistence type="predicted"/>
<dbReference type="SUPFAM" id="SSF159888">
    <property type="entry name" value="YdhG-like"/>
    <property type="match status" value="1"/>
</dbReference>
<sequence length="116" mass="13537">MSPIEEYIHAAETDQQPMLQEIYQLIKEIVPEETTEKISYGMPTFYLTENLVHFGAMKKHLGFYPTPSAMTAFEERLKDYKTSKGALQIPYKQELPSEMITEMVRFRLKEVVEKNA</sequence>
<dbReference type="Pfam" id="PF08818">
    <property type="entry name" value="DUF1801"/>
    <property type="match status" value="1"/>
</dbReference>
<evidence type="ECO:0000259" key="1">
    <source>
        <dbReference type="Pfam" id="PF08818"/>
    </source>
</evidence>
<name>A0ABS3HLP1_9ENTE</name>
<reference evidence="2 3" key="1">
    <citation type="submission" date="2021-03" db="EMBL/GenBank/DDBJ databases">
        <title>Enterococcal diversity collection.</title>
        <authorList>
            <person name="Gilmore M.S."/>
            <person name="Schwartzman J."/>
            <person name="Van Tyne D."/>
            <person name="Martin M."/>
            <person name="Earl A.M."/>
            <person name="Manson A.L."/>
            <person name="Straub T."/>
            <person name="Salamzade R."/>
            <person name="Saavedra J."/>
            <person name="Lebreton F."/>
            <person name="Prichula J."/>
            <person name="Schaufler K."/>
            <person name="Gaca A."/>
            <person name="Sgardioli B."/>
            <person name="Wagenaar J."/>
            <person name="Strong T."/>
        </authorList>
    </citation>
    <scope>NUCLEOTIDE SEQUENCE [LARGE SCALE GENOMIC DNA]</scope>
    <source>
        <strain evidence="2 3">MJM16</strain>
    </source>
</reference>
<dbReference type="EMBL" id="JAFLVR010000056">
    <property type="protein sequence ID" value="MBO0454374.1"/>
    <property type="molecule type" value="Genomic_DNA"/>
</dbReference>
<dbReference type="InterPro" id="IPR014922">
    <property type="entry name" value="YdhG-like"/>
</dbReference>
<organism evidence="2 3">
    <name type="scientific">Candidatus Enterococcus murrayae</name>
    <dbReference type="NCBI Taxonomy" id="2815321"/>
    <lineage>
        <taxon>Bacteria</taxon>
        <taxon>Bacillati</taxon>
        <taxon>Bacillota</taxon>
        <taxon>Bacilli</taxon>
        <taxon>Lactobacillales</taxon>
        <taxon>Enterococcaceae</taxon>
        <taxon>Enterococcus</taxon>
    </lineage>
</organism>
<accession>A0ABS3HLP1</accession>
<dbReference type="Gene3D" id="3.90.1150.200">
    <property type="match status" value="1"/>
</dbReference>
<feature type="domain" description="YdhG-like" evidence="1">
    <location>
        <begin position="16"/>
        <end position="107"/>
    </location>
</feature>
<dbReference type="RefSeq" id="WP_207110112.1">
    <property type="nucleotide sequence ID" value="NZ_JAFLVR010000056.1"/>
</dbReference>
<comment type="caution">
    <text evidence="2">The sequence shown here is derived from an EMBL/GenBank/DDBJ whole genome shotgun (WGS) entry which is preliminary data.</text>
</comment>
<gene>
    <name evidence="2" type="ORF">JZO85_19115</name>
</gene>
<evidence type="ECO:0000313" key="2">
    <source>
        <dbReference type="EMBL" id="MBO0454374.1"/>
    </source>
</evidence>
<protein>
    <submittedName>
        <fullName evidence="2">DUF1801 domain-containing protein</fullName>
    </submittedName>
</protein>
<keyword evidence="3" id="KW-1185">Reference proteome</keyword>
<evidence type="ECO:0000313" key="3">
    <source>
        <dbReference type="Proteomes" id="UP000664495"/>
    </source>
</evidence>
<dbReference type="Proteomes" id="UP000664495">
    <property type="component" value="Unassembled WGS sequence"/>
</dbReference>